<evidence type="ECO:0000313" key="1">
    <source>
        <dbReference type="EMBL" id="CEM28420.1"/>
    </source>
</evidence>
<dbReference type="VEuPathDB" id="CryptoDB:Cvel_4655"/>
<reference evidence="1" key="1">
    <citation type="submission" date="2014-11" db="EMBL/GenBank/DDBJ databases">
        <authorList>
            <person name="Otto D Thomas"/>
            <person name="Naeem Raeece"/>
        </authorList>
    </citation>
    <scope>NUCLEOTIDE SEQUENCE</scope>
</reference>
<dbReference type="AlphaFoldDB" id="A0A0G4GGD5"/>
<organism evidence="1">
    <name type="scientific">Chromera velia CCMP2878</name>
    <dbReference type="NCBI Taxonomy" id="1169474"/>
    <lineage>
        <taxon>Eukaryota</taxon>
        <taxon>Sar</taxon>
        <taxon>Alveolata</taxon>
        <taxon>Colpodellida</taxon>
        <taxon>Chromeraceae</taxon>
        <taxon>Chromera</taxon>
    </lineage>
</organism>
<dbReference type="EMBL" id="CDMZ01001170">
    <property type="protein sequence ID" value="CEM28420.1"/>
    <property type="molecule type" value="Genomic_DNA"/>
</dbReference>
<protein>
    <submittedName>
        <fullName evidence="1">Uncharacterized protein</fullName>
    </submittedName>
</protein>
<gene>
    <name evidence="1" type="ORF">Cvel_4655</name>
</gene>
<proteinExistence type="predicted"/>
<accession>A0A0G4GGD5</accession>
<name>A0A0G4GGD5_9ALVE</name>
<sequence>MKVGSGPFIAVSSSRLRPSPSIPLAGAAWTVQIQTMHVGVFYLMACVASITSAAGRETSPTPPVLPEAFTCNFTEYTAPLTAAPPLAHGMPEPPFKATRGFTYYDWSRKAMIEERYDYCVNVFPFGNDFPCTFFNVDGVSYLISFGKTQHLPPCCIFGEPWYPIRPDFLRASVDIAFEGSLPWDRQNASWFTTTTIPPPAGPFKYAFKEPLPSADSDERAVYSSFSFPGVEGWAIQNFFNVRNEAPSASVWELPDICVPPQNQSVPDCGFFNSHGGSTFRAPVGQSAFASMAEMHVA</sequence>